<protein>
    <submittedName>
        <fullName evidence="1">Uncharacterized protein</fullName>
    </submittedName>
</protein>
<proteinExistence type="predicted"/>
<evidence type="ECO:0000313" key="1">
    <source>
        <dbReference type="EMBL" id="KAJ1199355.1"/>
    </source>
</evidence>
<dbReference type="EMBL" id="JANPWB010000003">
    <property type="protein sequence ID" value="KAJ1199355.1"/>
    <property type="molecule type" value="Genomic_DNA"/>
</dbReference>
<sequence length="293" mass="31269">MLQLIGLWDSLGVSLCPSDQRGVCPSDQRGVCQLPLSWFRTGCYSNVVIRHCPAETSAGSGHEDSFQAGSKVTTSIPTVQRVFLECSYSTLTRRVTLRWAIRSVSGAQPALDALCWSGVQWASARHRHVLSTEERGGKASSASAGHAAHHCEVRRVPKSQPLLGAPYRAGYSVGLYLEQVCAIGEGGPLFERLYGVGCLLGRVPPSPQTLCTYRVGLGLRIATFLHDGGRCLGGPPSVARTVSRTHASAFHGEPLCDPQRLWGAARPGCLCWAGCAVGLNSATACAVNQGERR</sequence>
<name>A0AAV7VCP0_PLEWA</name>
<accession>A0AAV7VCP0</accession>
<dbReference type="AlphaFoldDB" id="A0AAV7VCP0"/>
<comment type="caution">
    <text evidence="1">The sequence shown here is derived from an EMBL/GenBank/DDBJ whole genome shotgun (WGS) entry which is preliminary data.</text>
</comment>
<dbReference type="Proteomes" id="UP001066276">
    <property type="component" value="Chromosome 2_1"/>
</dbReference>
<keyword evidence="2" id="KW-1185">Reference proteome</keyword>
<organism evidence="1 2">
    <name type="scientific">Pleurodeles waltl</name>
    <name type="common">Iberian ribbed newt</name>
    <dbReference type="NCBI Taxonomy" id="8319"/>
    <lineage>
        <taxon>Eukaryota</taxon>
        <taxon>Metazoa</taxon>
        <taxon>Chordata</taxon>
        <taxon>Craniata</taxon>
        <taxon>Vertebrata</taxon>
        <taxon>Euteleostomi</taxon>
        <taxon>Amphibia</taxon>
        <taxon>Batrachia</taxon>
        <taxon>Caudata</taxon>
        <taxon>Salamandroidea</taxon>
        <taxon>Salamandridae</taxon>
        <taxon>Pleurodelinae</taxon>
        <taxon>Pleurodeles</taxon>
    </lineage>
</organism>
<reference evidence="1" key="1">
    <citation type="journal article" date="2022" name="bioRxiv">
        <title>Sequencing and chromosome-scale assembly of the giantPleurodeles waltlgenome.</title>
        <authorList>
            <person name="Brown T."/>
            <person name="Elewa A."/>
            <person name="Iarovenko S."/>
            <person name="Subramanian E."/>
            <person name="Araus A.J."/>
            <person name="Petzold A."/>
            <person name="Susuki M."/>
            <person name="Suzuki K.-i.T."/>
            <person name="Hayashi T."/>
            <person name="Toyoda A."/>
            <person name="Oliveira C."/>
            <person name="Osipova E."/>
            <person name="Leigh N.D."/>
            <person name="Simon A."/>
            <person name="Yun M.H."/>
        </authorList>
    </citation>
    <scope>NUCLEOTIDE SEQUENCE</scope>
    <source>
        <strain evidence="1">20211129_DDA</strain>
        <tissue evidence="1">Liver</tissue>
    </source>
</reference>
<evidence type="ECO:0000313" key="2">
    <source>
        <dbReference type="Proteomes" id="UP001066276"/>
    </source>
</evidence>
<gene>
    <name evidence="1" type="ORF">NDU88_003192</name>
</gene>